<evidence type="ECO:0000256" key="1">
    <source>
        <dbReference type="SAM" id="Coils"/>
    </source>
</evidence>
<protein>
    <submittedName>
        <fullName evidence="3">Uncharacterized protein</fullName>
    </submittedName>
</protein>
<evidence type="ECO:0000256" key="2">
    <source>
        <dbReference type="SAM" id="MobiDB-lite"/>
    </source>
</evidence>
<organism evidence="3 4">
    <name type="scientific">Colletotrichum chrysophilum</name>
    <dbReference type="NCBI Taxonomy" id="1836956"/>
    <lineage>
        <taxon>Eukaryota</taxon>
        <taxon>Fungi</taxon>
        <taxon>Dikarya</taxon>
        <taxon>Ascomycota</taxon>
        <taxon>Pezizomycotina</taxon>
        <taxon>Sordariomycetes</taxon>
        <taxon>Hypocreomycetidae</taxon>
        <taxon>Glomerellales</taxon>
        <taxon>Glomerellaceae</taxon>
        <taxon>Colletotrichum</taxon>
        <taxon>Colletotrichum gloeosporioides species complex</taxon>
    </lineage>
</organism>
<feature type="region of interest" description="Disordered" evidence="2">
    <location>
        <begin position="232"/>
        <end position="252"/>
    </location>
</feature>
<keyword evidence="1" id="KW-0175">Coiled coil</keyword>
<evidence type="ECO:0000313" key="3">
    <source>
        <dbReference type="EMBL" id="KAK1857243.1"/>
    </source>
</evidence>
<reference evidence="3" key="1">
    <citation type="submission" date="2023-01" db="EMBL/GenBank/DDBJ databases">
        <title>Colletotrichum chrysophilum M932 genome sequence.</title>
        <authorList>
            <person name="Baroncelli R."/>
        </authorList>
    </citation>
    <scope>NUCLEOTIDE SEQUENCE</scope>
    <source>
        <strain evidence="3">M932</strain>
    </source>
</reference>
<gene>
    <name evidence="3" type="ORF">CCHR01_00024</name>
</gene>
<accession>A0AAD9AYX7</accession>
<dbReference type="EMBL" id="JAQOWY010000001">
    <property type="protein sequence ID" value="KAK1857243.1"/>
    <property type="molecule type" value="Genomic_DNA"/>
</dbReference>
<evidence type="ECO:0000313" key="4">
    <source>
        <dbReference type="Proteomes" id="UP001243330"/>
    </source>
</evidence>
<keyword evidence="4" id="KW-1185">Reference proteome</keyword>
<comment type="caution">
    <text evidence="3">The sequence shown here is derived from an EMBL/GenBank/DDBJ whole genome shotgun (WGS) entry which is preliminary data.</text>
</comment>
<feature type="compositionally biased region" description="Basic and acidic residues" evidence="2">
    <location>
        <begin position="232"/>
        <end position="242"/>
    </location>
</feature>
<proteinExistence type="predicted"/>
<feature type="coiled-coil region" evidence="1">
    <location>
        <begin position="110"/>
        <end position="185"/>
    </location>
</feature>
<dbReference type="Proteomes" id="UP001243330">
    <property type="component" value="Unassembled WGS sequence"/>
</dbReference>
<name>A0AAD9AYX7_9PEZI</name>
<dbReference type="AlphaFoldDB" id="A0AAD9AYX7"/>
<sequence>MPSAMNAVIDNLKKNVNEAKTMAANMDCLIQRVPCPARHLRAMLSDELTRAVDWLSKCSDALQEARPKIERLPMADYVRQTLAWPQELTNLRETLTATNEESKARQCETIGRLKREILRLRDEAAKTEDRQKATEVEQMKRILREDAAKAKTEARQEAIEVEQMRRQLQEQAQQHTREIDHRRGKVATDDCHDESYVAALEDTAMAIYKLREQVGQLVPGPEQGVAKFARGDETAAHKEARPAKKHRAANPTLPGSSEWREVIGDVVDLLSSFDVEAVQSCNYGVDDAIQEVLSCLILDRCRASLRVLVDGEGETEWYCMTRIRDYGFGPLAICDDCNLFQCIHLRRQADGIICIEQG</sequence>